<dbReference type="RefSeq" id="WP_162642686.1">
    <property type="nucleotide sequence ID" value="NZ_CP048286.1"/>
</dbReference>
<sequence length="118" mass="13552">MFELHDTFVYVMSICSLVSLACLYLIWAPAAPVINWRTAREMNAKFTRHRLPIGTAQARRQRLTRLTKRKEAPDDDSSPCASLLKKHAHIQQGGFNIWKLIRCKSEFFISTSWSLSLG</sequence>
<keyword evidence="1" id="KW-0472">Membrane</keyword>
<proteinExistence type="predicted"/>
<keyword evidence="3" id="KW-1185">Reference proteome</keyword>
<protein>
    <submittedName>
        <fullName evidence="2">Uncharacterized protein</fullName>
    </submittedName>
</protein>
<keyword evidence="1" id="KW-1133">Transmembrane helix</keyword>
<name>A0A6C0P312_9BACL</name>
<dbReference type="KEGG" id="prz:GZH47_19875"/>
<organism evidence="2 3">
    <name type="scientific">Paenibacillus rhizovicinus</name>
    <dbReference type="NCBI Taxonomy" id="2704463"/>
    <lineage>
        <taxon>Bacteria</taxon>
        <taxon>Bacillati</taxon>
        <taxon>Bacillota</taxon>
        <taxon>Bacilli</taxon>
        <taxon>Bacillales</taxon>
        <taxon>Paenibacillaceae</taxon>
        <taxon>Paenibacillus</taxon>
    </lineage>
</organism>
<dbReference type="Proteomes" id="UP000479114">
    <property type="component" value="Chromosome"/>
</dbReference>
<evidence type="ECO:0000256" key="1">
    <source>
        <dbReference type="SAM" id="Phobius"/>
    </source>
</evidence>
<dbReference type="EMBL" id="CP048286">
    <property type="protein sequence ID" value="QHW32845.1"/>
    <property type="molecule type" value="Genomic_DNA"/>
</dbReference>
<gene>
    <name evidence="2" type="ORF">GZH47_19875</name>
</gene>
<dbReference type="AlphaFoldDB" id="A0A6C0P312"/>
<keyword evidence="1" id="KW-0812">Transmembrane</keyword>
<reference evidence="2 3" key="1">
    <citation type="submission" date="2020-02" db="EMBL/GenBank/DDBJ databases">
        <title>Paenibacillus sp. nov., isolated from rhizosphere soil of tomato.</title>
        <authorList>
            <person name="Weon H.-Y."/>
            <person name="Lee S.A."/>
        </authorList>
    </citation>
    <scope>NUCLEOTIDE SEQUENCE [LARGE SCALE GENOMIC DNA]</scope>
    <source>
        <strain evidence="2 3">14171R-81</strain>
    </source>
</reference>
<evidence type="ECO:0000313" key="2">
    <source>
        <dbReference type="EMBL" id="QHW32845.1"/>
    </source>
</evidence>
<accession>A0A6C0P312</accession>
<evidence type="ECO:0000313" key="3">
    <source>
        <dbReference type="Proteomes" id="UP000479114"/>
    </source>
</evidence>
<feature type="transmembrane region" description="Helical" evidence="1">
    <location>
        <begin position="7"/>
        <end position="27"/>
    </location>
</feature>